<dbReference type="FunFam" id="2.60.40.820:FF:000007">
    <property type="entry name" value="T-box transcription factor"/>
    <property type="match status" value="1"/>
</dbReference>
<evidence type="ECO:0000256" key="2">
    <source>
        <dbReference type="ARBA" id="ARBA00022473"/>
    </source>
</evidence>
<keyword evidence="5" id="KW-0804">Transcription</keyword>
<comment type="subcellular location">
    <subcellularLocation>
        <location evidence="1 8">Nucleus</location>
    </subcellularLocation>
</comment>
<dbReference type="PRINTS" id="PR00937">
    <property type="entry name" value="TBOX"/>
</dbReference>
<dbReference type="PANTHER" id="PTHR11267:SF100">
    <property type="entry name" value="T-BOX TRANSCRIPTION FACTOR TBX6"/>
    <property type="match status" value="1"/>
</dbReference>
<dbReference type="SUPFAM" id="SSF49417">
    <property type="entry name" value="p53-like transcription factors"/>
    <property type="match status" value="1"/>
</dbReference>
<protein>
    <recommendedName>
        <fullName evidence="7">T-box transcription factor TBX6</fullName>
    </recommendedName>
</protein>
<dbReference type="Gene3D" id="2.60.40.820">
    <property type="entry name" value="Transcription factor, T-box"/>
    <property type="match status" value="1"/>
</dbReference>
<evidence type="ECO:0000256" key="7">
    <source>
        <dbReference type="ARBA" id="ARBA00039527"/>
    </source>
</evidence>
<dbReference type="PANTHER" id="PTHR11267">
    <property type="entry name" value="T-BOX PROTEIN-RELATED"/>
    <property type="match status" value="1"/>
</dbReference>
<proteinExistence type="predicted"/>
<keyword evidence="6 8" id="KW-0539">Nucleus</keyword>
<dbReference type="InterPro" id="IPR046360">
    <property type="entry name" value="T-box_DNA-bd"/>
</dbReference>
<organism evidence="11 12">
    <name type="scientific">Mauremys mutica</name>
    <name type="common">yellowpond turtle</name>
    <dbReference type="NCBI Taxonomy" id="74926"/>
    <lineage>
        <taxon>Eukaryota</taxon>
        <taxon>Metazoa</taxon>
        <taxon>Chordata</taxon>
        <taxon>Craniata</taxon>
        <taxon>Vertebrata</taxon>
        <taxon>Euteleostomi</taxon>
        <taxon>Archelosauria</taxon>
        <taxon>Testudinata</taxon>
        <taxon>Testudines</taxon>
        <taxon>Cryptodira</taxon>
        <taxon>Durocryptodira</taxon>
        <taxon>Testudinoidea</taxon>
        <taxon>Geoemydidae</taxon>
        <taxon>Geoemydinae</taxon>
        <taxon>Mauremys</taxon>
    </lineage>
</organism>
<feature type="region of interest" description="Disordered" evidence="9">
    <location>
        <begin position="175"/>
        <end position="253"/>
    </location>
</feature>
<accession>A0A9D3X1W0</accession>
<reference evidence="11" key="1">
    <citation type="submission" date="2021-09" db="EMBL/GenBank/DDBJ databases">
        <title>The genome of Mauremys mutica provides insights into the evolution of semi-aquatic lifestyle.</title>
        <authorList>
            <person name="Gong S."/>
            <person name="Gao Y."/>
        </authorList>
    </citation>
    <scope>NUCLEOTIDE SEQUENCE</scope>
    <source>
        <strain evidence="11">MM-2020</strain>
        <tissue evidence="11">Muscle</tissue>
    </source>
</reference>
<sequence length="381" mass="40867">MSLENRELWKRFCALGTEMIITKSGRRMFPQLKVSVTGLDPEAKYLLLVDMVPAGASRYKWQGQRWEASGKAELPPPDRVYIHPDSPASGAHWMRQPVSFHRLKLTNNTLDPHGHLILHSMHRYQPRVHVVGAGGPGGRGGGCASFTFPETAFLTVTAYQSPKITQMKIESNPFAKGFRENGMNSKRERDARIKRKMRGDVAEPTRNEADCKRGPCDSTQGPPPEPPAPPDCSFHPISSSYPPGGSEELGCPLGGVNPSAEAYVQHPAAFHGLQPPQGPTGYASSPGAAPEAAAAPKSMGDPSCPPAKPPPDQSNCRTTSAPALTYPSYGLDVSCLLGAGLDAPPTPDLRFPPFLPYPPPHLYAPPGPPAGYLEGGSKGLF</sequence>
<evidence type="ECO:0000256" key="3">
    <source>
        <dbReference type="ARBA" id="ARBA00023015"/>
    </source>
</evidence>
<dbReference type="GO" id="GO:0001708">
    <property type="term" value="P:cell fate specification"/>
    <property type="evidence" value="ECO:0007669"/>
    <property type="project" value="TreeGrafter"/>
</dbReference>
<gene>
    <name evidence="11" type="ORF">KIL84_007750</name>
</gene>
<dbReference type="AlphaFoldDB" id="A0A9D3X1W0"/>
<evidence type="ECO:0000256" key="4">
    <source>
        <dbReference type="ARBA" id="ARBA00023125"/>
    </source>
</evidence>
<dbReference type="InterPro" id="IPR001699">
    <property type="entry name" value="TF_T-box"/>
</dbReference>
<evidence type="ECO:0000313" key="12">
    <source>
        <dbReference type="Proteomes" id="UP000827986"/>
    </source>
</evidence>
<evidence type="ECO:0000256" key="8">
    <source>
        <dbReference type="PROSITE-ProRule" id="PRU00201"/>
    </source>
</evidence>
<dbReference type="PROSITE" id="PS50252">
    <property type="entry name" value="TBOX_3"/>
    <property type="match status" value="1"/>
</dbReference>
<evidence type="ECO:0000259" key="10">
    <source>
        <dbReference type="PROSITE" id="PS50252"/>
    </source>
</evidence>
<feature type="compositionally biased region" description="Pro residues" evidence="9">
    <location>
        <begin position="221"/>
        <end position="230"/>
    </location>
</feature>
<name>A0A9D3X1W0_9SAUR</name>
<comment type="caution">
    <text evidence="11">The sequence shown here is derived from an EMBL/GenBank/DDBJ whole genome shotgun (WGS) entry which is preliminary data.</text>
</comment>
<evidence type="ECO:0000256" key="9">
    <source>
        <dbReference type="SAM" id="MobiDB-lite"/>
    </source>
</evidence>
<feature type="domain" description="T-box" evidence="10">
    <location>
        <begin position="3"/>
        <end position="180"/>
    </location>
</feature>
<dbReference type="GO" id="GO:0000981">
    <property type="term" value="F:DNA-binding transcription factor activity, RNA polymerase II-specific"/>
    <property type="evidence" value="ECO:0007669"/>
    <property type="project" value="TreeGrafter"/>
</dbReference>
<dbReference type="InterPro" id="IPR036960">
    <property type="entry name" value="T-box_sf"/>
</dbReference>
<dbReference type="InterPro" id="IPR018186">
    <property type="entry name" value="TF_T-box_CS"/>
</dbReference>
<keyword evidence="3" id="KW-0805">Transcription regulation</keyword>
<dbReference type="GO" id="GO:0005634">
    <property type="term" value="C:nucleus"/>
    <property type="evidence" value="ECO:0007669"/>
    <property type="project" value="UniProtKB-SubCell"/>
</dbReference>
<dbReference type="SMART" id="SM00425">
    <property type="entry name" value="TBOX"/>
    <property type="match status" value="1"/>
</dbReference>
<evidence type="ECO:0000256" key="1">
    <source>
        <dbReference type="ARBA" id="ARBA00004123"/>
    </source>
</evidence>
<dbReference type="InterPro" id="IPR008967">
    <property type="entry name" value="p53-like_TF_DNA-bd_sf"/>
</dbReference>
<feature type="compositionally biased region" description="Low complexity" evidence="9">
    <location>
        <begin position="283"/>
        <end position="298"/>
    </location>
</feature>
<feature type="region of interest" description="Disordered" evidence="9">
    <location>
        <begin position="270"/>
        <end position="320"/>
    </location>
</feature>
<evidence type="ECO:0000256" key="5">
    <source>
        <dbReference type="ARBA" id="ARBA00023163"/>
    </source>
</evidence>
<dbReference type="GO" id="GO:0000785">
    <property type="term" value="C:chromatin"/>
    <property type="evidence" value="ECO:0007669"/>
    <property type="project" value="TreeGrafter"/>
</dbReference>
<dbReference type="GO" id="GO:0000978">
    <property type="term" value="F:RNA polymerase II cis-regulatory region sequence-specific DNA binding"/>
    <property type="evidence" value="ECO:0007669"/>
    <property type="project" value="InterPro"/>
</dbReference>
<dbReference type="GO" id="GO:0045893">
    <property type="term" value="P:positive regulation of DNA-templated transcription"/>
    <property type="evidence" value="ECO:0007669"/>
    <property type="project" value="InterPro"/>
</dbReference>
<dbReference type="PROSITE" id="PS01283">
    <property type="entry name" value="TBOX_1"/>
    <property type="match status" value="1"/>
</dbReference>
<dbReference type="GO" id="GO:0009653">
    <property type="term" value="P:anatomical structure morphogenesis"/>
    <property type="evidence" value="ECO:0007669"/>
    <property type="project" value="UniProtKB-ARBA"/>
</dbReference>
<comment type="caution">
    <text evidence="8">Lacks conserved residue(s) required for the propagation of feature annotation.</text>
</comment>
<feature type="compositionally biased region" description="Basic and acidic residues" evidence="9">
    <location>
        <begin position="198"/>
        <end position="215"/>
    </location>
</feature>
<keyword evidence="4 8" id="KW-0238">DNA-binding</keyword>
<dbReference type="EMBL" id="JAHDVG010000483">
    <property type="protein sequence ID" value="KAH1172132.1"/>
    <property type="molecule type" value="Genomic_DNA"/>
</dbReference>
<dbReference type="Proteomes" id="UP000827986">
    <property type="component" value="Unassembled WGS sequence"/>
</dbReference>
<dbReference type="Pfam" id="PF00907">
    <property type="entry name" value="T-box"/>
    <property type="match status" value="1"/>
</dbReference>
<evidence type="ECO:0000313" key="11">
    <source>
        <dbReference type="EMBL" id="KAH1172132.1"/>
    </source>
</evidence>
<dbReference type="PROSITE" id="PS01264">
    <property type="entry name" value="TBOX_2"/>
    <property type="match status" value="1"/>
</dbReference>
<keyword evidence="2" id="KW-0217">Developmental protein</keyword>
<keyword evidence="12" id="KW-1185">Reference proteome</keyword>
<evidence type="ECO:0000256" key="6">
    <source>
        <dbReference type="ARBA" id="ARBA00023242"/>
    </source>
</evidence>
<feature type="compositionally biased region" description="Pro residues" evidence="9">
    <location>
        <begin position="303"/>
        <end position="312"/>
    </location>
</feature>